<comment type="caution">
    <text evidence="12">The sequence shown here is derived from an EMBL/GenBank/DDBJ whole genome shotgun (WGS) entry which is preliminary data.</text>
</comment>
<name>A0ABU7VQK3_9BACL</name>
<feature type="chain" id="PRO_5047220832" evidence="9">
    <location>
        <begin position="29"/>
        <end position="566"/>
    </location>
</feature>
<feature type="signal peptide" evidence="9">
    <location>
        <begin position="1"/>
        <end position="28"/>
    </location>
</feature>
<keyword evidence="3 8" id="KW-0378">Hydrolase</keyword>
<organism evidence="12 13">
    <name type="scientific">Paenibacillus haidiansis</name>
    <dbReference type="NCBI Taxonomy" id="1574488"/>
    <lineage>
        <taxon>Bacteria</taxon>
        <taxon>Bacillati</taxon>
        <taxon>Bacillota</taxon>
        <taxon>Bacilli</taxon>
        <taxon>Bacillales</taxon>
        <taxon>Paenibacillaceae</taxon>
        <taxon>Paenibacillus</taxon>
    </lineage>
</organism>
<comment type="similarity">
    <text evidence="1 8">Belongs to the glycosyl hydrolase 5 (cellulase A) family.</text>
</comment>
<dbReference type="EMBL" id="JAZHPZ010000003">
    <property type="protein sequence ID" value="MEF2965745.1"/>
    <property type="molecule type" value="Genomic_DNA"/>
</dbReference>
<dbReference type="InterPro" id="IPR005102">
    <property type="entry name" value="Carbo-bd_X2"/>
</dbReference>
<dbReference type="InterPro" id="IPR001547">
    <property type="entry name" value="Glyco_hydro_5"/>
</dbReference>
<keyword evidence="5" id="KW-0119">Carbohydrate metabolism</keyword>
<dbReference type="InterPro" id="IPR017853">
    <property type="entry name" value="GH"/>
</dbReference>
<evidence type="ECO:0000256" key="8">
    <source>
        <dbReference type="RuleBase" id="RU361153"/>
    </source>
</evidence>
<dbReference type="Gene3D" id="2.60.40.10">
    <property type="entry name" value="Immunoglobulins"/>
    <property type="match status" value="1"/>
</dbReference>
<dbReference type="SUPFAM" id="SSF81296">
    <property type="entry name" value="E set domains"/>
    <property type="match status" value="1"/>
</dbReference>
<evidence type="ECO:0000313" key="12">
    <source>
        <dbReference type="EMBL" id="MEF2965745.1"/>
    </source>
</evidence>
<feature type="domain" description="Carbohydrate binding X2" evidence="11">
    <location>
        <begin position="364"/>
        <end position="437"/>
    </location>
</feature>
<evidence type="ECO:0000256" key="9">
    <source>
        <dbReference type="SAM" id="SignalP"/>
    </source>
</evidence>
<evidence type="ECO:0000259" key="10">
    <source>
        <dbReference type="Pfam" id="PF00150"/>
    </source>
</evidence>
<evidence type="ECO:0000256" key="7">
    <source>
        <dbReference type="ARBA" id="ARBA00023326"/>
    </source>
</evidence>
<dbReference type="RefSeq" id="WP_331845978.1">
    <property type="nucleotide sequence ID" value="NZ_JAZHPZ010000003.1"/>
</dbReference>
<dbReference type="Gene3D" id="3.20.20.80">
    <property type="entry name" value="Glycosidases"/>
    <property type="match status" value="1"/>
</dbReference>
<accession>A0ABU7VQK3</accession>
<evidence type="ECO:0000256" key="6">
    <source>
        <dbReference type="ARBA" id="ARBA00023295"/>
    </source>
</evidence>
<proteinExistence type="inferred from homology"/>
<dbReference type="InterPro" id="IPR013783">
    <property type="entry name" value="Ig-like_fold"/>
</dbReference>
<dbReference type="Pfam" id="PF03442">
    <property type="entry name" value="CBM_X2"/>
    <property type="match status" value="1"/>
</dbReference>
<evidence type="ECO:0000256" key="4">
    <source>
        <dbReference type="ARBA" id="ARBA00023001"/>
    </source>
</evidence>
<evidence type="ECO:0000256" key="2">
    <source>
        <dbReference type="ARBA" id="ARBA00022729"/>
    </source>
</evidence>
<dbReference type="PANTHER" id="PTHR31297:SF41">
    <property type="entry name" value="ENDOGLUCANASE, PUTATIVE (AFU_ORTHOLOGUE AFUA_5G01830)-RELATED"/>
    <property type="match status" value="1"/>
</dbReference>
<feature type="domain" description="Glycoside hydrolase family 5" evidence="10">
    <location>
        <begin position="63"/>
        <end position="323"/>
    </location>
</feature>
<gene>
    <name evidence="12" type="ORF">V3851_07885</name>
</gene>
<keyword evidence="6 8" id="KW-0326">Glycosidase</keyword>
<dbReference type="PANTHER" id="PTHR31297">
    <property type="entry name" value="GLUCAN ENDO-1,6-BETA-GLUCOSIDASE B"/>
    <property type="match status" value="1"/>
</dbReference>
<dbReference type="Pfam" id="PF00150">
    <property type="entry name" value="Cellulase"/>
    <property type="match status" value="1"/>
</dbReference>
<sequence length="566" mass="63926">MKKFSRRALLLAMFMGIIASLLVSGVSANGKDIHQFRYVDPYTAISQMGAGWNLTNTLDAIPTEGSWGPSATPKNFDDIKAAGFKSVRIPVTWTHHMGPAPDYLIDPAWMDRVSEVVDMALERGFYVVLNVHHDSWEWANLSDKTDLDAKQQKLMILWEQIADRFKNRSERLMFETLNEPQGSTAEDAEQYNIMNRNVLKVIRESGGHNKKRLVILPGLNTNIEKTIDWFQNPDTSDKNLILTVHNYDPWGFVSNWYGITNWNDRNYFDNLFGKLNDFSKEVGLPVIIGEYGTLTPVEKHSKWIYQDSFVRAAHKYGMATMLWGDEFDRPSGSWLDPIKKDIILNASKGIANSFVDQSELYFLEGADISDQILQLELNGNRLLGIYHGDTKLTEGSDYTLDESTLTLNKEYIAPLSQHLGVGATLRFEFSAGADQLLSLITFKAPVLATTEVTIARGAANEDLKIPTNFNGTTLATVTALELNTVDYQTGKPLPMPVKDEWTNWMPNDAFNGLHGGLSHGNDFWSDRDNVYISKNVLNAMDDDAVYSFKFWPRDLEVNVDVIVRIK</sequence>
<reference evidence="12 13" key="1">
    <citation type="submission" date="2024-02" db="EMBL/GenBank/DDBJ databases">
        <title>A nitrogen-fixing paenibacillus bacterium.</title>
        <authorList>
            <person name="Zhang W.L."/>
            <person name="Chen S.F."/>
        </authorList>
    </citation>
    <scope>NUCLEOTIDE SEQUENCE [LARGE SCALE GENOMIC DNA]</scope>
    <source>
        <strain evidence="12 13">M1</strain>
    </source>
</reference>
<dbReference type="SUPFAM" id="SSF51445">
    <property type="entry name" value="(Trans)glycosidases"/>
    <property type="match status" value="1"/>
</dbReference>
<evidence type="ECO:0000313" key="13">
    <source>
        <dbReference type="Proteomes" id="UP001306950"/>
    </source>
</evidence>
<keyword evidence="2 9" id="KW-0732">Signal</keyword>
<dbReference type="InterPro" id="IPR050386">
    <property type="entry name" value="Glycosyl_hydrolase_5"/>
</dbReference>
<evidence type="ECO:0000256" key="5">
    <source>
        <dbReference type="ARBA" id="ARBA00023277"/>
    </source>
</evidence>
<dbReference type="Proteomes" id="UP001306950">
    <property type="component" value="Unassembled WGS sequence"/>
</dbReference>
<evidence type="ECO:0000259" key="11">
    <source>
        <dbReference type="Pfam" id="PF03442"/>
    </source>
</evidence>
<keyword evidence="4" id="KW-0136">Cellulose degradation</keyword>
<dbReference type="InterPro" id="IPR014756">
    <property type="entry name" value="Ig_E-set"/>
</dbReference>
<evidence type="ECO:0000256" key="3">
    <source>
        <dbReference type="ARBA" id="ARBA00022801"/>
    </source>
</evidence>
<evidence type="ECO:0000256" key="1">
    <source>
        <dbReference type="ARBA" id="ARBA00005641"/>
    </source>
</evidence>
<protein>
    <submittedName>
        <fullName evidence="12">Cellulase family glycosylhydrolase</fullName>
    </submittedName>
</protein>
<keyword evidence="7" id="KW-0624">Polysaccharide degradation</keyword>
<keyword evidence="13" id="KW-1185">Reference proteome</keyword>